<evidence type="ECO:0000256" key="1">
    <source>
        <dbReference type="SAM" id="MobiDB-lite"/>
    </source>
</evidence>
<reference evidence="2 3" key="1">
    <citation type="submission" date="2018-08" db="EMBL/GenBank/DDBJ databases">
        <title>Whole Genome Sequence of the Moderate Halophilic Marine Bacterium Marinobacter litoralis Sw-45.</title>
        <authorList>
            <person name="Musa H."/>
        </authorList>
    </citation>
    <scope>NUCLEOTIDE SEQUENCE [LARGE SCALE GENOMIC DNA]</scope>
    <source>
        <strain evidence="2 3">Sw-45</strain>
    </source>
</reference>
<dbReference type="AlphaFoldDB" id="A0A3M2RFV7"/>
<protein>
    <submittedName>
        <fullName evidence="2">Uncharacterized protein</fullName>
    </submittedName>
</protein>
<evidence type="ECO:0000313" key="2">
    <source>
        <dbReference type="EMBL" id="RMJ04200.1"/>
    </source>
</evidence>
<accession>A0A3M2RFV7</accession>
<name>A0A3M2RFV7_9GAMM</name>
<dbReference type="EMBL" id="QMDL01000002">
    <property type="protein sequence ID" value="RMJ04200.1"/>
    <property type="molecule type" value="Genomic_DNA"/>
</dbReference>
<feature type="region of interest" description="Disordered" evidence="1">
    <location>
        <begin position="24"/>
        <end position="44"/>
    </location>
</feature>
<comment type="caution">
    <text evidence="2">The sequence shown here is derived from an EMBL/GenBank/DDBJ whole genome shotgun (WGS) entry which is preliminary data.</text>
</comment>
<dbReference type="OrthoDB" id="5592990at2"/>
<proteinExistence type="predicted"/>
<gene>
    <name evidence="2" type="ORF">DOQ08_01520</name>
</gene>
<dbReference type="PROSITE" id="PS51257">
    <property type="entry name" value="PROKAR_LIPOPROTEIN"/>
    <property type="match status" value="1"/>
</dbReference>
<organism evidence="2 3">
    <name type="scientific">Marinobacter litoralis</name>
    <dbReference type="NCBI Taxonomy" id="187981"/>
    <lineage>
        <taxon>Bacteria</taxon>
        <taxon>Pseudomonadati</taxon>
        <taxon>Pseudomonadota</taxon>
        <taxon>Gammaproteobacteria</taxon>
        <taxon>Pseudomonadales</taxon>
        <taxon>Marinobacteraceae</taxon>
        <taxon>Marinobacter</taxon>
    </lineage>
</organism>
<sequence length="567" mass="60599">MKEFKNWALTAVISSIALTGCSGSSSSGGGSSSTPPPAGENDTGVFVDSAVAGINYATSPSGQTGQTNNLGEYKYQAGDKVTFSVGGINLPPVTATGRITPADMGSGTANWNEDQTVINILRLLQTLDDDGDPGNGINILPAVHTALKDVALDPSLSESDFETQANTALQGTNKTLIDKTAAIAHFQASQNGELTGSWKFVEPNGNVNVLTFFNGDQYLIVHRDADDGDQQAGTGEYGTYDWDNASGDLNLTVLSDSDRSGGLADVNETATWTMKLVNGGLELTSTGDNEQVVFEPIRNERDSLVGSWYLGEGEIDGQNAHNVLTILDDNNYVIAHNLNQETYGSSPVGVSSEWGSYSFDGETFAVSNVTVDLDGPGGFYDNPANDGNGPVNGPAILHPTGELTLTDNANSQDNFTLVRLGRYAVDLRDFEGDTKPVYVEADLYPGDMAKESYFFAFSDLVEPGQEGTYDLEFSSSQRITVDLRTENGERTGQMQFDSSGEDNVAGTWDVSTSGALVFTETDGTSGDYGHWRFLKVEGEDARFLVHLDGVDPLELQFITDIDDQPIK</sequence>
<keyword evidence="3" id="KW-1185">Reference proteome</keyword>
<dbReference type="Proteomes" id="UP000265903">
    <property type="component" value="Unassembled WGS sequence"/>
</dbReference>
<evidence type="ECO:0000313" key="3">
    <source>
        <dbReference type="Proteomes" id="UP000265903"/>
    </source>
</evidence>
<dbReference type="RefSeq" id="WP_114334298.1">
    <property type="nucleotide sequence ID" value="NZ_QMDL01000002.1"/>
</dbReference>